<reference evidence="5 6" key="1">
    <citation type="submission" date="2020-08" db="EMBL/GenBank/DDBJ databases">
        <title>Genomic Encyclopedia of Type Strains, Phase IV (KMG-IV): sequencing the most valuable type-strain genomes for metagenomic binning, comparative biology and taxonomic classification.</title>
        <authorList>
            <person name="Goeker M."/>
        </authorList>
    </citation>
    <scope>NUCLEOTIDE SEQUENCE [LARGE SCALE GENOMIC DNA]</scope>
    <source>
        <strain evidence="5 6">DSM 17976</strain>
    </source>
</reference>
<dbReference type="Gene3D" id="2.120.10.30">
    <property type="entry name" value="TolB, C-terminal domain"/>
    <property type="match status" value="1"/>
</dbReference>
<protein>
    <submittedName>
        <fullName evidence="5">Uncharacterized protein YjiK</fullName>
    </submittedName>
</protein>
<dbReference type="RefSeq" id="WP_183980759.1">
    <property type="nucleotide sequence ID" value="NZ_JACIBY010000038.1"/>
</dbReference>
<evidence type="ECO:0000313" key="6">
    <source>
        <dbReference type="Proteomes" id="UP000541352"/>
    </source>
</evidence>
<dbReference type="EMBL" id="JACIBY010000038">
    <property type="protein sequence ID" value="MBB3842403.1"/>
    <property type="molecule type" value="Genomic_DNA"/>
</dbReference>
<dbReference type="Proteomes" id="UP000541352">
    <property type="component" value="Unassembled WGS sequence"/>
</dbReference>
<dbReference type="PROSITE" id="PS51257">
    <property type="entry name" value="PROKAR_LIPOPROTEIN"/>
    <property type="match status" value="1"/>
</dbReference>
<evidence type="ECO:0000256" key="3">
    <source>
        <dbReference type="ARBA" id="ARBA00022475"/>
    </source>
</evidence>
<accession>A0A7W5ZRM1</accession>
<dbReference type="SUPFAM" id="SSF75011">
    <property type="entry name" value="3-carboxy-cis,cis-mucoante lactonizing enzyme"/>
    <property type="match status" value="1"/>
</dbReference>
<gene>
    <name evidence="5" type="ORF">FHS57_006434</name>
</gene>
<dbReference type="InterPro" id="IPR009722">
    <property type="entry name" value="YjiK/CarP"/>
</dbReference>
<sequence length="301" mass="34215">MPKFFVYWLKNTAMTKKSSYSFALAVLLSSFVGCTPKEEKNDATTTTEVETFTYDFATPTQRYDLPKVLREISGLSFYKDNQLLCVQDEKGEVFVYDLEKQDIVEKHLFDKPGDYEGVEVAEGEIYVLRSDGKLLNFTMGSKETRDIETNLPKKLDVEGLTYDPVTKRLWLAVKENLKKDKKGEGKVIYSFDLKRRAVYQQQEITEKNLEGFGLKGKEVRDFKPSGIAFHPKTGEVYLLSSAGHRLIVMTREGGLLQNIPLDPALYRQPEGICFSPDGTLYISSEGDGKDGYLLKFEPKKS</sequence>
<comment type="caution">
    <text evidence="5">The sequence shown here is derived from an EMBL/GenBank/DDBJ whole genome shotgun (WGS) entry which is preliminary data.</text>
</comment>
<name>A0A7W5ZRM1_9BACT</name>
<keyword evidence="4" id="KW-0472">Membrane</keyword>
<dbReference type="GO" id="GO:0005886">
    <property type="term" value="C:plasma membrane"/>
    <property type="evidence" value="ECO:0007669"/>
    <property type="project" value="UniProtKB-SubCell"/>
</dbReference>
<evidence type="ECO:0000313" key="5">
    <source>
        <dbReference type="EMBL" id="MBB3842403.1"/>
    </source>
</evidence>
<dbReference type="InterPro" id="IPR011042">
    <property type="entry name" value="6-blade_b-propeller_TolB-like"/>
</dbReference>
<proteinExistence type="inferred from homology"/>
<dbReference type="Pfam" id="PF06977">
    <property type="entry name" value="SdiA-regulated"/>
    <property type="match status" value="1"/>
</dbReference>
<dbReference type="AlphaFoldDB" id="A0A7W5ZRM1"/>
<keyword evidence="3" id="KW-1003">Cell membrane</keyword>
<evidence type="ECO:0000256" key="4">
    <source>
        <dbReference type="ARBA" id="ARBA00023136"/>
    </source>
</evidence>
<evidence type="ECO:0000256" key="1">
    <source>
        <dbReference type="ARBA" id="ARBA00004236"/>
    </source>
</evidence>
<comment type="subcellular location">
    <subcellularLocation>
        <location evidence="1">Cell membrane</location>
    </subcellularLocation>
</comment>
<keyword evidence="6" id="KW-1185">Reference proteome</keyword>
<organism evidence="5 6">
    <name type="scientific">Runella defluvii</name>
    <dbReference type="NCBI Taxonomy" id="370973"/>
    <lineage>
        <taxon>Bacteria</taxon>
        <taxon>Pseudomonadati</taxon>
        <taxon>Bacteroidota</taxon>
        <taxon>Cytophagia</taxon>
        <taxon>Cytophagales</taxon>
        <taxon>Spirosomataceae</taxon>
        <taxon>Runella</taxon>
    </lineage>
</organism>
<comment type="similarity">
    <text evidence="2">Belongs to the YjiK family.</text>
</comment>
<evidence type="ECO:0000256" key="2">
    <source>
        <dbReference type="ARBA" id="ARBA00009852"/>
    </source>
</evidence>